<dbReference type="PROSITE" id="PS51081">
    <property type="entry name" value="ZF_SIAH"/>
    <property type="match status" value="1"/>
</dbReference>
<reference evidence="6" key="1">
    <citation type="submission" date="2019-08" db="EMBL/GenBank/DDBJ databases">
        <title>The genome of the North American firefly Photinus pyralis.</title>
        <authorList>
            <consortium name="Photinus pyralis genome working group"/>
            <person name="Fallon T.R."/>
            <person name="Sander Lower S.E."/>
            <person name="Weng J.-K."/>
        </authorList>
    </citation>
    <scope>NUCLEOTIDE SEQUENCE</scope>
    <source>
        <strain evidence="6">TRF0915ILg1</strain>
        <tissue evidence="6">Whole body</tissue>
    </source>
</reference>
<evidence type="ECO:0000256" key="3">
    <source>
        <dbReference type="ARBA" id="ARBA00022833"/>
    </source>
</evidence>
<dbReference type="InterPro" id="IPR004162">
    <property type="entry name" value="SINA-like_animal"/>
</dbReference>
<dbReference type="EMBL" id="VTPC01003707">
    <property type="protein sequence ID" value="KAF2898098.1"/>
    <property type="molecule type" value="Genomic_DNA"/>
</dbReference>
<accession>A0A8K0D7K3</accession>
<dbReference type="OrthoDB" id="4788989at2759"/>
<evidence type="ECO:0000256" key="4">
    <source>
        <dbReference type="PROSITE-ProRule" id="PRU00455"/>
    </source>
</evidence>
<evidence type="ECO:0000313" key="6">
    <source>
        <dbReference type="EMBL" id="KAF2898098.1"/>
    </source>
</evidence>
<organism evidence="6 7">
    <name type="scientific">Ignelater luminosus</name>
    <name type="common">Cucubano</name>
    <name type="synonym">Pyrophorus luminosus</name>
    <dbReference type="NCBI Taxonomy" id="2038154"/>
    <lineage>
        <taxon>Eukaryota</taxon>
        <taxon>Metazoa</taxon>
        <taxon>Ecdysozoa</taxon>
        <taxon>Arthropoda</taxon>
        <taxon>Hexapoda</taxon>
        <taxon>Insecta</taxon>
        <taxon>Pterygota</taxon>
        <taxon>Neoptera</taxon>
        <taxon>Endopterygota</taxon>
        <taxon>Coleoptera</taxon>
        <taxon>Polyphaga</taxon>
        <taxon>Elateriformia</taxon>
        <taxon>Elateroidea</taxon>
        <taxon>Elateridae</taxon>
        <taxon>Agrypninae</taxon>
        <taxon>Pyrophorini</taxon>
        <taxon>Ignelater</taxon>
    </lineage>
</organism>
<dbReference type="Pfam" id="PF21361">
    <property type="entry name" value="Sina_ZnF"/>
    <property type="match status" value="1"/>
</dbReference>
<dbReference type="AlphaFoldDB" id="A0A8K0D7K3"/>
<keyword evidence="7" id="KW-1185">Reference proteome</keyword>
<name>A0A8K0D7K3_IGNLU</name>
<dbReference type="GO" id="GO:0005737">
    <property type="term" value="C:cytoplasm"/>
    <property type="evidence" value="ECO:0007669"/>
    <property type="project" value="TreeGrafter"/>
</dbReference>
<dbReference type="GO" id="GO:0008270">
    <property type="term" value="F:zinc ion binding"/>
    <property type="evidence" value="ECO:0007669"/>
    <property type="project" value="UniProtKB-KW"/>
</dbReference>
<dbReference type="GO" id="GO:0043161">
    <property type="term" value="P:proteasome-mediated ubiquitin-dependent protein catabolic process"/>
    <property type="evidence" value="ECO:0007669"/>
    <property type="project" value="TreeGrafter"/>
</dbReference>
<proteinExistence type="predicted"/>
<dbReference type="SUPFAM" id="SSF49599">
    <property type="entry name" value="TRAF domain-like"/>
    <property type="match status" value="1"/>
</dbReference>
<protein>
    <recommendedName>
        <fullName evidence="5">SIAH-type domain-containing protein</fullName>
    </recommendedName>
</protein>
<gene>
    <name evidence="6" type="ORF">ILUMI_08078</name>
</gene>
<dbReference type="Proteomes" id="UP000801492">
    <property type="component" value="Unassembled WGS sequence"/>
</dbReference>
<sequence length="410" mass="47439">MNSILETLRCFKCQGYLSQGPLHVLNDENTICGRCFESSTTNRPSGRILNLENSLKNNKIKFPCKYQNDGCTEFIIFNSDHEQYCLHQSVSCPMPNCEIWKGKIFDIYEHFNLDHQESIENHSRIKLQLDEYSNKVFIICLDVGLKLIAKYCYTNDNFGKHFECDIRYLATSIDAKQNISCNIQSVNSNCESYTNLLVNYCIKPFSTSFIGMRKAFSLSSLELEKQCNLKCRTVELNLEIINEQNNNIHQETCQNHLIPCFISNCKTFYKIDSAVKHLETHKDVKHIEEGTFHIEFSKSCQQMYVYTIKNGVFIGMSYNVTNVHISVELFLESNKTVFLQFKHQHCDTISKQFHLACKKKTDIALDELPSCFKNSDELTAYIGLPDVPTSQDCFEFYHVISSSQEKSLER</sequence>
<keyword evidence="1" id="KW-0479">Metal-binding</keyword>
<dbReference type="PANTHER" id="PTHR45877:SF2">
    <property type="entry name" value="E3 UBIQUITIN-PROTEIN LIGASE SINA-RELATED"/>
    <property type="match status" value="1"/>
</dbReference>
<dbReference type="GO" id="GO:0031624">
    <property type="term" value="F:ubiquitin conjugating enzyme binding"/>
    <property type="evidence" value="ECO:0007669"/>
    <property type="project" value="TreeGrafter"/>
</dbReference>
<evidence type="ECO:0000313" key="7">
    <source>
        <dbReference type="Proteomes" id="UP000801492"/>
    </source>
</evidence>
<keyword evidence="3" id="KW-0862">Zinc</keyword>
<dbReference type="InterPro" id="IPR013083">
    <property type="entry name" value="Znf_RING/FYVE/PHD"/>
</dbReference>
<feature type="domain" description="SIAH-type" evidence="5">
    <location>
        <begin position="59"/>
        <end position="116"/>
    </location>
</feature>
<evidence type="ECO:0000259" key="5">
    <source>
        <dbReference type="PROSITE" id="PS51081"/>
    </source>
</evidence>
<keyword evidence="2 4" id="KW-0863">Zinc-finger</keyword>
<dbReference type="Gene3D" id="3.30.40.10">
    <property type="entry name" value="Zinc/RING finger domain, C3HC4 (zinc finger)"/>
    <property type="match status" value="1"/>
</dbReference>
<evidence type="ECO:0000256" key="1">
    <source>
        <dbReference type="ARBA" id="ARBA00022723"/>
    </source>
</evidence>
<dbReference type="PANTHER" id="PTHR45877">
    <property type="entry name" value="E3 UBIQUITIN-PROTEIN LIGASE SIAH2"/>
    <property type="match status" value="1"/>
</dbReference>
<evidence type="ECO:0000256" key="2">
    <source>
        <dbReference type="ARBA" id="ARBA00022771"/>
    </source>
</evidence>
<dbReference type="GO" id="GO:0061630">
    <property type="term" value="F:ubiquitin protein ligase activity"/>
    <property type="evidence" value="ECO:0007669"/>
    <property type="project" value="TreeGrafter"/>
</dbReference>
<comment type="caution">
    <text evidence="6">The sequence shown here is derived from an EMBL/GenBank/DDBJ whole genome shotgun (WGS) entry which is preliminary data.</text>
</comment>
<dbReference type="InterPro" id="IPR013010">
    <property type="entry name" value="Znf_SIAH"/>
</dbReference>